<dbReference type="Pfam" id="PF13231">
    <property type="entry name" value="PMT_2"/>
    <property type="match status" value="1"/>
</dbReference>
<feature type="transmembrane region" description="Helical" evidence="1">
    <location>
        <begin position="150"/>
        <end position="169"/>
    </location>
</feature>
<name>A0A1F7JD28_9BACT</name>
<feature type="transmembrane region" description="Helical" evidence="1">
    <location>
        <begin position="377"/>
        <end position="394"/>
    </location>
</feature>
<dbReference type="AlphaFoldDB" id="A0A1F7JD28"/>
<feature type="transmembrane region" description="Helical" evidence="1">
    <location>
        <begin position="9"/>
        <end position="26"/>
    </location>
</feature>
<reference evidence="3 4" key="1">
    <citation type="journal article" date="2016" name="Nat. Commun.">
        <title>Thousands of microbial genomes shed light on interconnected biogeochemical processes in an aquifer system.</title>
        <authorList>
            <person name="Anantharaman K."/>
            <person name="Brown C.T."/>
            <person name="Hug L.A."/>
            <person name="Sharon I."/>
            <person name="Castelle C.J."/>
            <person name="Probst A.J."/>
            <person name="Thomas B.C."/>
            <person name="Singh A."/>
            <person name="Wilkins M.J."/>
            <person name="Karaoz U."/>
            <person name="Brodie E.L."/>
            <person name="Williams K.H."/>
            <person name="Hubbard S.S."/>
            <person name="Banfield J.F."/>
        </authorList>
    </citation>
    <scope>NUCLEOTIDE SEQUENCE [LARGE SCALE GENOMIC DNA]</scope>
</reference>
<feature type="domain" description="Glycosyltransferase RgtA/B/C/D-like" evidence="2">
    <location>
        <begin position="88"/>
        <end position="233"/>
    </location>
</feature>
<keyword evidence="1" id="KW-0472">Membrane</keyword>
<dbReference type="Proteomes" id="UP000177418">
    <property type="component" value="Unassembled WGS sequence"/>
</dbReference>
<evidence type="ECO:0000313" key="4">
    <source>
        <dbReference type="Proteomes" id="UP000177418"/>
    </source>
</evidence>
<accession>A0A1F7JD28</accession>
<proteinExistence type="predicted"/>
<evidence type="ECO:0000256" key="1">
    <source>
        <dbReference type="SAM" id="Phobius"/>
    </source>
</evidence>
<keyword evidence="1" id="KW-1133">Transmembrane helix</keyword>
<feature type="transmembrane region" description="Helical" evidence="1">
    <location>
        <begin position="99"/>
        <end position="121"/>
    </location>
</feature>
<gene>
    <name evidence="3" type="ORF">A3H78_04840</name>
</gene>
<feature type="transmembrane region" description="Helical" evidence="1">
    <location>
        <begin position="322"/>
        <end position="345"/>
    </location>
</feature>
<evidence type="ECO:0000313" key="3">
    <source>
        <dbReference type="EMBL" id="OGK53522.1"/>
    </source>
</evidence>
<dbReference type="EMBL" id="MGAV01000018">
    <property type="protein sequence ID" value="OGK53522.1"/>
    <property type="molecule type" value="Genomic_DNA"/>
</dbReference>
<feature type="transmembrane region" description="Helical" evidence="1">
    <location>
        <begin position="72"/>
        <end position="92"/>
    </location>
</feature>
<sequence length="513" mass="60298">MNVFIRRNALVLVFLIVLIGLLFVTYKDYGISWDEQYYIDFGKHYVIQFFDFFQIKHNLIDDSKRLGPLFQIHLKGHGVLLDIITIIILFLLRNSSFETIHLIKALLSVPIFLVVFIISSHLLGRRMGFYSLFILLLSPRFFGDIFDNTVDVRAALFFGLALSFIIYYIKSNQNIYKTIILSLLLALAANERIIFIYLYLLTFFILIYLDVKLKKVLNHILIKKQLVLLIFFLLFLHLFHPYLWSHPILGLFEFFISASNFQFQESVLFEGKNIIASILPWYYLIKMMLITIPLSTLFLAGTGIIKIYFIIKNHRKTLINRLNYLIIFASFFIPLLLQIVIRPIIYDGWRQFLFLTIPLIIFASVGLNSILKLKHSVLRIIISVFITINYLSVMKQMIILHPYQYIYYNELIGGLPGAFGKFETDYWCKSYKEAVVWFNSNINEEKKLYDIKVEGNSLSASHYFKKNMSLVSKTEEADYIITFTRWQRDKQYHGQIIKTIKRDGVPLVFIIKT</sequence>
<feature type="transmembrane region" description="Helical" evidence="1">
    <location>
        <begin position="127"/>
        <end position="143"/>
    </location>
</feature>
<organism evidence="3 4">
    <name type="scientific">Candidatus Roizmanbacteria bacterium RIFCSPLOWO2_02_FULL_36_11</name>
    <dbReference type="NCBI Taxonomy" id="1802071"/>
    <lineage>
        <taxon>Bacteria</taxon>
        <taxon>Candidatus Roizmaniibacteriota</taxon>
    </lineage>
</organism>
<comment type="caution">
    <text evidence="3">The sequence shown here is derived from an EMBL/GenBank/DDBJ whole genome shotgun (WGS) entry which is preliminary data.</text>
</comment>
<dbReference type="InterPro" id="IPR038731">
    <property type="entry name" value="RgtA/B/C-like"/>
</dbReference>
<feature type="transmembrane region" description="Helical" evidence="1">
    <location>
        <begin position="175"/>
        <end position="206"/>
    </location>
</feature>
<feature type="transmembrane region" description="Helical" evidence="1">
    <location>
        <begin position="226"/>
        <end position="244"/>
    </location>
</feature>
<evidence type="ECO:0000259" key="2">
    <source>
        <dbReference type="Pfam" id="PF13231"/>
    </source>
</evidence>
<keyword evidence="1" id="KW-0812">Transmembrane</keyword>
<protein>
    <recommendedName>
        <fullName evidence="2">Glycosyltransferase RgtA/B/C/D-like domain-containing protein</fullName>
    </recommendedName>
</protein>
<feature type="transmembrane region" description="Helical" evidence="1">
    <location>
        <begin position="287"/>
        <end position="310"/>
    </location>
</feature>
<feature type="transmembrane region" description="Helical" evidence="1">
    <location>
        <begin position="351"/>
        <end position="370"/>
    </location>
</feature>